<evidence type="ECO:0000313" key="6">
    <source>
        <dbReference type="Proteomes" id="UP000816034"/>
    </source>
</evidence>
<keyword evidence="3" id="KW-0812">Transmembrane</keyword>
<dbReference type="RefSeq" id="XP_044553564.1">
    <property type="nucleotide sequence ID" value="XM_044690086.1"/>
</dbReference>
<name>A0AA88GVA5_NAELO</name>
<organism evidence="5 6">
    <name type="scientific">Naegleria lovaniensis</name>
    <name type="common">Amoeba</name>
    <dbReference type="NCBI Taxonomy" id="51637"/>
    <lineage>
        <taxon>Eukaryota</taxon>
        <taxon>Discoba</taxon>
        <taxon>Heterolobosea</taxon>
        <taxon>Tetramitia</taxon>
        <taxon>Eutetramitia</taxon>
        <taxon>Vahlkampfiidae</taxon>
        <taxon>Naegleria</taxon>
    </lineage>
</organism>
<evidence type="ECO:0000259" key="4">
    <source>
        <dbReference type="PROSITE" id="PS50038"/>
    </source>
</evidence>
<dbReference type="SUPFAM" id="SSF63501">
    <property type="entry name" value="Frizzled cysteine-rich domain"/>
    <property type="match status" value="1"/>
</dbReference>
<proteinExistence type="predicted"/>
<evidence type="ECO:0000256" key="1">
    <source>
        <dbReference type="ARBA" id="ARBA00023157"/>
    </source>
</evidence>
<keyword evidence="1" id="KW-1015">Disulfide bond</keyword>
<protein>
    <recommendedName>
        <fullName evidence="4">FZ domain-containing protein</fullName>
    </recommendedName>
</protein>
<keyword evidence="3" id="KW-1133">Transmembrane helix</keyword>
<feature type="domain" description="FZ" evidence="4">
    <location>
        <begin position="105"/>
        <end position="241"/>
    </location>
</feature>
<comment type="caution">
    <text evidence="5">The sequence shown here is derived from an EMBL/GenBank/DDBJ whole genome shotgun (WGS) entry which is preliminary data.</text>
</comment>
<dbReference type="Proteomes" id="UP000816034">
    <property type="component" value="Unassembled WGS sequence"/>
</dbReference>
<keyword evidence="6" id="KW-1185">Reference proteome</keyword>
<keyword evidence="3" id="KW-0472">Membrane</keyword>
<gene>
    <name evidence="5" type="ORF">C9374_014132</name>
</gene>
<feature type="transmembrane region" description="Helical" evidence="3">
    <location>
        <begin position="7"/>
        <end position="28"/>
    </location>
</feature>
<dbReference type="EMBL" id="PYSW02000007">
    <property type="protein sequence ID" value="KAG2389572.1"/>
    <property type="molecule type" value="Genomic_DNA"/>
</dbReference>
<feature type="transmembrane region" description="Helical" evidence="3">
    <location>
        <begin position="250"/>
        <end position="281"/>
    </location>
</feature>
<dbReference type="AlphaFoldDB" id="A0AA88GVA5"/>
<dbReference type="InterPro" id="IPR020067">
    <property type="entry name" value="Frizzled_dom"/>
</dbReference>
<dbReference type="GeneID" id="68106585"/>
<evidence type="ECO:0000256" key="3">
    <source>
        <dbReference type="SAM" id="Phobius"/>
    </source>
</evidence>
<sequence length="399" mass="44175">MPSSQTLFVIPMIITIVIIGTIHSFLVYCEPNSFLSETSSSSTELDHPQQQQQHSSASSLAWTIHSFLQNYHTEYSNSLPSFDHHSSSWQTRRRSPHHSSRHTRQQYASCAAVKPSIDDCGGRISNNVSTLVANSLSFYKAQVTNAIDNFIEKVKSNYNGELPTGCESSARHYFCSNTFRHCLEDSNGHVEIEKPCQYMCTNLYLNCIKEKQVAEKSANHYCGTEERPSDAYARQPICTDVYLDRAMSGYLAMGLTLLGCSMLCGGVCSVSLCVCMVMNSAMERKARKSRREIITVNSNHHHRDSIMSSDSALPFNMNHHLISGGGENNRNSLISTTSSQQEQVPLALGGNVMSNFGSVDVPIANHREEEIVVNAKRGETTVVGVNASQDDTSQPEESI</sequence>
<feature type="region of interest" description="Disordered" evidence="2">
    <location>
        <begin position="86"/>
        <end position="106"/>
    </location>
</feature>
<feature type="compositionally biased region" description="Basic residues" evidence="2">
    <location>
        <begin position="91"/>
        <end position="104"/>
    </location>
</feature>
<dbReference type="InterPro" id="IPR036790">
    <property type="entry name" value="Frizzled_dom_sf"/>
</dbReference>
<evidence type="ECO:0000256" key="2">
    <source>
        <dbReference type="SAM" id="MobiDB-lite"/>
    </source>
</evidence>
<accession>A0AA88GVA5</accession>
<evidence type="ECO:0000313" key="5">
    <source>
        <dbReference type="EMBL" id="KAG2389572.1"/>
    </source>
</evidence>
<dbReference type="PROSITE" id="PS50038">
    <property type="entry name" value="FZ"/>
    <property type="match status" value="1"/>
</dbReference>
<reference evidence="5 6" key="1">
    <citation type="journal article" date="2018" name="BMC Genomics">
        <title>The genome of Naegleria lovaniensis, the basis for a comparative approach to unravel pathogenicity factors of the human pathogenic amoeba N. fowleri.</title>
        <authorList>
            <person name="Liechti N."/>
            <person name="Schurch N."/>
            <person name="Bruggmann R."/>
            <person name="Wittwer M."/>
        </authorList>
    </citation>
    <scope>NUCLEOTIDE SEQUENCE [LARGE SCALE GENOMIC DNA]</scope>
    <source>
        <strain evidence="5 6">ATCC 30569</strain>
    </source>
</reference>